<feature type="transmembrane region" description="Helical" evidence="3">
    <location>
        <begin position="1393"/>
        <end position="1415"/>
    </location>
</feature>
<dbReference type="SUPFAM" id="SSF49265">
    <property type="entry name" value="Fibronectin type III"/>
    <property type="match status" value="3"/>
</dbReference>
<feature type="region of interest" description="Disordered" evidence="2">
    <location>
        <begin position="1517"/>
        <end position="1544"/>
    </location>
</feature>
<feature type="domain" description="Ig-like" evidence="4">
    <location>
        <begin position="986"/>
        <end position="1070"/>
    </location>
</feature>
<keyword evidence="3" id="KW-1133">Transmembrane helix</keyword>
<dbReference type="Proteomes" id="UP001378592">
    <property type="component" value="Unassembled WGS sequence"/>
</dbReference>
<keyword evidence="7" id="KW-1185">Reference proteome</keyword>
<dbReference type="PROSITE" id="PS50835">
    <property type="entry name" value="IG_LIKE"/>
    <property type="match status" value="3"/>
</dbReference>
<dbReference type="SMART" id="SM00409">
    <property type="entry name" value="IG"/>
    <property type="match status" value="3"/>
</dbReference>
<dbReference type="InterPro" id="IPR003961">
    <property type="entry name" value="FN3_dom"/>
</dbReference>
<feature type="domain" description="Fibronectin type-III" evidence="5">
    <location>
        <begin position="1283"/>
        <end position="1373"/>
    </location>
</feature>
<organism evidence="6 7">
    <name type="scientific">Gryllus longicercus</name>
    <dbReference type="NCBI Taxonomy" id="2509291"/>
    <lineage>
        <taxon>Eukaryota</taxon>
        <taxon>Metazoa</taxon>
        <taxon>Ecdysozoa</taxon>
        <taxon>Arthropoda</taxon>
        <taxon>Hexapoda</taxon>
        <taxon>Insecta</taxon>
        <taxon>Pterygota</taxon>
        <taxon>Neoptera</taxon>
        <taxon>Polyneoptera</taxon>
        <taxon>Orthoptera</taxon>
        <taxon>Ensifera</taxon>
        <taxon>Gryllidea</taxon>
        <taxon>Grylloidea</taxon>
        <taxon>Gryllidae</taxon>
        <taxon>Gryllinae</taxon>
        <taxon>Gryllus</taxon>
    </lineage>
</organism>
<evidence type="ECO:0000313" key="6">
    <source>
        <dbReference type="EMBL" id="KAK7792924.1"/>
    </source>
</evidence>
<dbReference type="InterPro" id="IPR002602">
    <property type="entry name" value="DB"/>
</dbReference>
<evidence type="ECO:0000256" key="3">
    <source>
        <dbReference type="SAM" id="Phobius"/>
    </source>
</evidence>
<evidence type="ECO:0000259" key="4">
    <source>
        <dbReference type="PROSITE" id="PS50835"/>
    </source>
</evidence>
<feature type="domain" description="Fibronectin type-III" evidence="5">
    <location>
        <begin position="574"/>
        <end position="666"/>
    </location>
</feature>
<dbReference type="InterPro" id="IPR036179">
    <property type="entry name" value="Ig-like_dom_sf"/>
</dbReference>
<feature type="domain" description="Ig-like" evidence="4">
    <location>
        <begin position="1075"/>
        <end position="1172"/>
    </location>
</feature>
<feature type="region of interest" description="Disordered" evidence="2">
    <location>
        <begin position="1468"/>
        <end position="1505"/>
    </location>
</feature>
<keyword evidence="3" id="KW-0472">Membrane</keyword>
<name>A0AAN9Z2R8_9ORTH</name>
<dbReference type="SUPFAM" id="SSF48726">
    <property type="entry name" value="Immunoglobulin"/>
    <property type="match status" value="3"/>
</dbReference>
<dbReference type="InterPro" id="IPR013783">
    <property type="entry name" value="Ig-like_fold"/>
</dbReference>
<feature type="domain" description="Fibronectin type-III" evidence="5">
    <location>
        <begin position="890"/>
        <end position="984"/>
    </location>
</feature>
<reference evidence="6 7" key="1">
    <citation type="submission" date="2024-03" db="EMBL/GenBank/DDBJ databases">
        <title>The genome assembly and annotation of the cricket Gryllus longicercus Weissman &amp; Gray.</title>
        <authorList>
            <person name="Szrajer S."/>
            <person name="Gray D."/>
            <person name="Ylla G."/>
        </authorList>
    </citation>
    <scope>NUCLEOTIDE SEQUENCE [LARGE SCALE GENOMIC DNA]</scope>
    <source>
        <strain evidence="6">DAG 2021-001</strain>
        <tissue evidence="6">Whole body minus gut</tissue>
    </source>
</reference>
<dbReference type="Pfam" id="PF01682">
    <property type="entry name" value="DB"/>
    <property type="match status" value="4"/>
</dbReference>
<dbReference type="CDD" id="cd00063">
    <property type="entry name" value="FN3"/>
    <property type="match status" value="5"/>
</dbReference>
<dbReference type="InterPro" id="IPR007110">
    <property type="entry name" value="Ig-like_dom"/>
</dbReference>
<dbReference type="SMART" id="SM00060">
    <property type="entry name" value="FN3"/>
    <property type="match status" value="5"/>
</dbReference>
<accession>A0AAN9Z2R8</accession>
<feature type="domain" description="Fibronectin type-III" evidence="5">
    <location>
        <begin position="783"/>
        <end position="883"/>
    </location>
</feature>
<comment type="caution">
    <text evidence="6">The sequence shown here is derived from an EMBL/GenBank/DDBJ whole genome shotgun (WGS) entry which is preliminary data.</text>
</comment>
<feature type="compositionally biased region" description="Pro residues" evidence="2">
    <location>
        <begin position="378"/>
        <end position="393"/>
    </location>
</feature>
<gene>
    <name evidence="6" type="ORF">R5R35_008001</name>
</gene>
<evidence type="ECO:0000256" key="2">
    <source>
        <dbReference type="SAM" id="MobiDB-lite"/>
    </source>
</evidence>
<feature type="compositionally biased region" description="Low complexity" evidence="2">
    <location>
        <begin position="360"/>
        <end position="371"/>
    </location>
</feature>
<keyword evidence="1" id="KW-0677">Repeat</keyword>
<feature type="region of interest" description="Disordered" evidence="2">
    <location>
        <begin position="344"/>
        <end position="393"/>
    </location>
</feature>
<dbReference type="Pfam" id="PF13927">
    <property type="entry name" value="Ig_3"/>
    <property type="match status" value="1"/>
</dbReference>
<dbReference type="InterPro" id="IPR050964">
    <property type="entry name" value="Striated_Muscle_Regulatory"/>
</dbReference>
<feature type="compositionally biased region" description="Acidic residues" evidence="2">
    <location>
        <begin position="344"/>
        <end position="359"/>
    </location>
</feature>
<keyword evidence="3" id="KW-0812">Transmembrane</keyword>
<sequence>MWFVSECDLGDFVADSVATCCRRRAMQLQLLVIAAWAAIASGGLPSVRDSLTHPVHVYEGDDALVTCVVRDAGDNTVLWKKEDRERHSLRVLTAGEARVTADRRFDVLHDAVPPEEKINSGGDVWVLVIKETKAADAGIYVCEVNSNPVVRSFHKLSVLSRALQPPPENGTGGAGLLGAGASDAARSAAQRHNYTACCAARNVSAACFGFCAVQSILQGNTGQDPERCEKDFPDIVRCMADGRNHVPCCARQRVPDICQDVCRGEYTVITDNIKTHFSCAAYTEPTLACIAEGVELLPSPPEDVEAAPLTEHSLNVSWAPPRSGGDTVNSFVVTVRLLRSFDEDGDDGFDAVPGDEEDSYAAAAAEAAESRAGAHRPTAPPTPEAPAGPAPPPGVVGTVSLTIPGTYGSTIVNDLQPFAMYEIAVVARNLHGESLPSEAVRALTLAPADAGAEPGDAAPGGAATPPLPDVRGCCTAKGVREASCVTKLCDPAAAAFVAAPDLMVCAPWAADAFSCLANGLDHSPCCRSRGLPDSCLVLCTGNVTQIDFSYFNCLKHLPAYASCLLRGYGVLPSSPRRVHVSHVDSSFALVHWAPPAALADTVLDYALHWRPLSTYDNDYRVVHARRQPFVLEGLRAGADYEVYVEAVNGHGAGDPSPRVVFRTHSQVQVEQEEASLFHNATACCVAAGLSGVCMPLCSYDARMGDVKALAGVCAGELHKLLRCGAGGRDHAPCCARRGVPAACAPVCAGVLAGSLAAAIAGCAPYIGNIVQCFEEGAGLLPGPVEELHATSVRDGAVTLAWQPPADGSNVTFFVVHYQKADNTTAHETLPRLQNQVNVTDPTADIEGLESGALYSFFVVSQNAHGASLPSSVLLLNATHTETDSPGIAAVPSPPHSLAVSSHSATWLTVSWQPPEFSLPSERLSYKLYHKSASDGDFQLVETSVTSHMLETLLPNTQYIVYVVAVSQKGASLPSETLIAWTDPAYPAFVEPPTVHPINLVTEGGSMTVLCIAMGTPTPTISLYITGRLVRQEVTRHMVTVVHNVTRDMDQIACYADNGYGTPMQASRKITVSHPPHITASVITMAAPGDSVALECRVEAQPEPKMVFWKDHNGRIPVIQGGRYDIAVFSDKEEESVYVMRLTIHKVEADDASDYFCRAENAFGDATQPVSLRVRSQAAATNVTACCVEQNVSSSCMDACSFYLDVEAAVERAGCAGDLDKLLKCAADGSDHRGCCAKRGVPRRCLDWCRGEPAPAPSAKACVLQHTKPIVACFHEGRERLPGPPLNVRVEVIDAHSVRVRWDPPAKNPGAVEMYRVFWRTSGARTSHKNDTRAPSLRLSGLKEGVAYECAVKAGNRLGTSALSAPVLFATGGPADKYITSAASVDSESSRAGVAVGAGLALVSLVALAAAAVWWVRRRRLLGSKSQGGVAFENPSYLREMNMDHIQIPSGLADGAVAVATSTTTTSPSASAACASAAPPPTHNGSAVGSPEHDADGGGGGVGAGWRTETLHVPAHVDAGGAGATAGAREELRLSRGGAGFKRLK</sequence>
<dbReference type="Gene3D" id="2.60.40.10">
    <property type="entry name" value="Immunoglobulins"/>
    <property type="match status" value="8"/>
</dbReference>
<feature type="domain" description="Ig-like" evidence="4">
    <location>
        <begin position="45"/>
        <end position="157"/>
    </location>
</feature>
<dbReference type="SMART" id="SM00408">
    <property type="entry name" value="IGc2"/>
    <property type="match status" value="3"/>
</dbReference>
<evidence type="ECO:0000259" key="5">
    <source>
        <dbReference type="PROSITE" id="PS50853"/>
    </source>
</evidence>
<evidence type="ECO:0000256" key="1">
    <source>
        <dbReference type="ARBA" id="ARBA00022737"/>
    </source>
</evidence>
<dbReference type="PROSITE" id="PS50853">
    <property type="entry name" value="FN3"/>
    <property type="match status" value="4"/>
</dbReference>
<dbReference type="InterPro" id="IPR003599">
    <property type="entry name" value="Ig_sub"/>
</dbReference>
<protein>
    <recommendedName>
        <fullName evidence="8">Ig-like and fibronectin type-III domain-containing protein C25G4.10</fullName>
    </recommendedName>
</protein>
<dbReference type="PANTHER" id="PTHR13817">
    <property type="entry name" value="TITIN"/>
    <property type="match status" value="1"/>
</dbReference>
<dbReference type="InterPro" id="IPR003598">
    <property type="entry name" value="Ig_sub2"/>
</dbReference>
<evidence type="ECO:0000313" key="7">
    <source>
        <dbReference type="Proteomes" id="UP001378592"/>
    </source>
</evidence>
<dbReference type="EMBL" id="JAZDUA010000412">
    <property type="protein sequence ID" value="KAK7792924.1"/>
    <property type="molecule type" value="Genomic_DNA"/>
</dbReference>
<dbReference type="PANTHER" id="PTHR13817:SF155">
    <property type="entry name" value="IG-LIKE AND FIBRONECTIN TYPE-III DOMAIN-CONTAINING PROTEIN C25G4.10"/>
    <property type="match status" value="1"/>
</dbReference>
<evidence type="ECO:0008006" key="8">
    <source>
        <dbReference type="Google" id="ProtNLM"/>
    </source>
</evidence>
<proteinExistence type="predicted"/>
<dbReference type="InterPro" id="IPR036116">
    <property type="entry name" value="FN3_sf"/>
</dbReference>
<dbReference type="Pfam" id="PF00041">
    <property type="entry name" value="fn3"/>
    <property type="match status" value="5"/>
</dbReference>